<name>A0ACC0VTW9_9STRA</name>
<evidence type="ECO:0000313" key="1">
    <source>
        <dbReference type="EMBL" id="KAI9909780.1"/>
    </source>
</evidence>
<accession>A0ACC0VTW9</accession>
<dbReference type="Proteomes" id="UP001163321">
    <property type="component" value="Chromosome 6"/>
</dbReference>
<evidence type="ECO:0000313" key="2">
    <source>
        <dbReference type="Proteomes" id="UP001163321"/>
    </source>
</evidence>
<comment type="caution">
    <text evidence="1">The sequence shown here is derived from an EMBL/GenBank/DDBJ whole genome shotgun (WGS) entry which is preliminary data.</text>
</comment>
<proteinExistence type="predicted"/>
<organism evidence="1 2">
    <name type="scientific">Peronosclerospora sorghi</name>
    <dbReference type="NCBI Taxonomy" id="230839"/>
    <lineage>
        <taxon>Eukaryota</taxon>
        <taxon>Sar</taxon>
        <taxon>Stramenopiles</taxon>
        <taxon>Oomycota</taxon>
        <taxon>Peronosporomycetes</taxon>
        <taxon>Peronosporales</taxon>
        <taxon>Peronosporaceae</taxon>
        <taxon>Peronosclerospora</taxon>
    </lineage>
</organism>
<reference evidence="1 2" key="1">
    <citation type="journal article" date="2022" name="bioRxiv">
        <title>The genome of the oomycete Peronosclerospora sorghi, a cosmopolitan pathogen of maize and sorghum, is inflated with dispersed pseudogenes.</title>
        <authorList>
            <person name="Fletcher K."/>
            <person name="Martin F."/>
            <person name="Isakeit T."/>
            <person name="Cavanaugh K."/>
            <person name="Magill C."/>
            <person name="Michelmore R."/>
        </authorList>
    </citation>
    <scope>NUCLEOTIDE SEQUENCE [LARGE SCALE GENOMIC DNA]</scope>
    <source>
        <strain evidence="1">P6</strain>
    </source>
</reference>
<protein>
    <submittedName>
        <fullName evidence="1">Uncharacterized protein</fullName>
    </submittedName>
</protein>
<keyword evidence="2" id="KW-1185">Reference proteome</keyword>
<sequence length="124" mass="13881">MTYDDEVYEPAEDTFLFVDALEDDLSQFKELKPAICVEIGSAPFTFPASMRVCGTGAVCVYLATQLQKMGLRPMLFATDINILAATCAQKTARENGAQPFDIVRTDLLHCFEPRIQVWDTERGH</sequence>
<dbReference type="EMBL" id="CM047585">
    <property type="protein sequence ID" value="KAI9909780.1"/>
    <property type="molecule type" value="Genomic_DNA"/>
</dbReference>
<gene>
    <name evidence="1" type="ORF">PsorP6_011181</name>
</gene>